<evidence type="ECO:0000256" key="2">
    <source>
        <dbReference type="ARBA" id="ARBA00022448"/>
    </source>
</evidence>
<evidence type="ECO:0000256" key="6">
    <source>
        <dbReference type="ARBA" id="ARBA00023136"/>
    </source>
</evidence>
<evidence type="ECO:0000313" key="10">
    <source>
        <dbReference type="Proteomes" id="UP000321764"/>
    </source>
</evidence>
<keyword evidence="5 7" id="KW-1133">Transmembrane helix</keyword>
<dbReference type="Proteomes" id="UP000321764">
    <property type="component" value="Unassembled WGS sequence"/>
</dbReference>
<evidence type="ECO:0000256" key="3">
    <source>
        <dbReference type="ARBA" id="ARBA00022475"/>
    </source>
</evidence>
<accession>A0A5C8Z4H1</accession>
<feature type="transmembrane region" description="Helical" evidence="7">
    <location>
        <begin position="89"/>
        <end position="109"/>
    </location>
</feature>
<feature type="transmembrane region" description="Helical" evidence="7">
    <location>
        <begin position="25"/>
        <end position="49"/>
    </location>
</feature>
<evidence type="ECO:0000256" key="1">
    <source>
        <dbReference type="ARBA" id="ARBA00004651"/>
    </source>
</evidence>
<proteinExistence type="predicted"/>
<evidence type="ECO:0000313" key="9">
    <source>
        <dbReference type="EMBL" id="TXR52113.1"/>
    </source>
</evidence>
<evidence type="ECO:0000256" key="7">
    <source>
        <dbReference type="SAM" id="Phobius"/>
    </source>
</evidence>
<dbReference type="PANTHER" id="PTHR23513:SF11">
    <property type="entry name" value="STAPHYLOFERRIN A TRANSPORTER"/>
    <property type="match status" value="1"/>
</dbReference>
<protein>
    <submittedName>
        <fullName evidence="9">MFS transporter</fullName>
    </submittedName>
</protein>
<keyword evidence="2" id="KW-0813">Transport</keyword>
<comment type="caution">
    <text evidence="9">The sequence shown here is derived from an EMBL/GenBank/DDBJ whole genome shotgun (WGS) entry which is preliminary data.</text>
</comment>
<feature type="domain" description="Major facilitator superfamily (MFS) profile" evidence="8">
    <location>
        <begin position="1"/>
        <end position="410"/>
    </location>
</feature>
<keyword evidence="4 7" id="KW-0812">Transmembrane</keyword>
<gene>
    <name evidence="9" type="ORF">FME95_11910</name>
</gene>
<keyword evidence="10" id="KW-1185">Reference proteome</keyword>
<feature type="transmembrane region" description="Helical" evidence="7">
    <location>
        <begin position="55"/>
        <end position="77"/>
    </location>
</feature>
<dbReference type="AlphaFoldDB" id="A0A5C8Z4H1"/>
<dbReference type="Gene3D" id="1.20.1250.20">
    <property type="entry name" value="MFS general substrate transporter like domains"/>
    <property type="match status" value="1"/>
</dbReference>
<feature type="transmembrane region" description="Helical" evidence="7">
    <location>
        <begin position="264"/>
        <end position="285"/>
    </location>
</feature>
<dbReference type="InterPro" id="IPR020846">
    <property type="entry name" value="MFS_dom"/>
</dbReference>
<feature type="transmembrane region" description="Helical" evidence="7">
    <location>
        <begin position="224"/>
        <end position="244"/>
    </location>
</feature>
<feature type="transmembrane region" description="Helical" evidence="7">
    <location>
        <begin position="384"/>
        <end position="404"/>
    </location>
</feature>
<dbReference type="GO" id="GO:0022857">
    <property type="term" value="F:transmembrane transporter activity"/>
    <property type="evidence" value="ECO:0007669"/>
    <property type="project" value="InterPro"/>
</dbReference>
<sequence>MAMLSAKVFQKLFDSSALKQPQFRLYFIATAFSSLAVWMGRFMFGWLIWKQTESFFWVGIISAALLVPTLFITPLFGVVTDRINLKKGLMLWLGCQSVVAFVAFLFYSLFQPSLISLLVIAFSFGCIASAGSPLRLSLIPRLVDKQVLPNAVGLGAMLFNSSRVLAPACAAALLTVLNAEMIFLIAALFFATAVFFNAQLNDLPAAEREHQQSKLEDLIGGFRFAYRSSFILLMLLMTLINSQVGRALLELLPALSGTFTSGDAHDLAVLTACSGAGSILGAFFISKQQGDRQHLTGLIMMAMLLSALALLPILLRPPVVLLAALVCLISLLMTLIGTGAQISIQLSTPDDIRGRVMSIWIMIALGGPAVGAFFMGAVAEFLGFNWMLLIMIALSSFGAVWLYVQRKSLTTS</sequence>
<keyword evidence="3" id="KW-1003">Cell membrane</keyword>
<dbReference type="PANTHER" id="PTHR23513">
    <property type="entry name" value="INTEGRAL MEMBRANE EFFLUX PROTEIN-RELATED"/>
    <property type="match status" value="1"/>
</dbReference>
<feature type="transmembrane region" description="Helical" evidence="7">
    <location>
        <begin position="321"/>
        <end position="344"/>
    </location>
</feature>
<name>A0A5C8Z4H1_9GAMM</name>
<feature type="transmembrane region" description="Helical" evidence="7">
    <location>
        <begin position="356"/>
        <end position="378"/>
    </location>
</feature>
<dbReference type="EMBL" id="VKAD01000002">
    <property type="protein sequence ID" value="TXR52113.1"/>
    <property type="molecule type" value="Genomic_DNA"/>
</dbReference>
<dbReference type="InterPro" id="IPR036259">
    <property type="entry name" value="MFS_trans_sf"/>
</dbReference>
<dbReference type="PROSITE" id="PS50850">
    <property type="entry name" value="MFS"/>
    <property type="match status" value="1"/>
</dbReference>
<comment type="subcellular location">
    <subcellularLocation>
        <location evidence="1">Cell membrane</location>
        <topology evidence="1">Multi-pass membrane protein</topology>
    </subcellularLocation>
</comment>
<dbReference type="GO" id="GO:0005886">
    <property type="term" value="C:plasma membrane"/>
    <property type="evidence" value="ECO:0007669"/>
    <property type="project" value="UniProtKB-SubCell"/>
</dbReference>
<dbReference type="SUPFAM" id="SSF103473">
    <property type="entry name" value="MFS general substrate transporter"/>
    <property type="match status" value="1"/>
</dbReference>
<evidence type="ECO:0000259" key="8">
    <source>
        <dbReference type="PROSITE" id="PS50850"/>
    </source>
</evidence>
<dbReference type="InterPro" id="IPR010290">
    <property type="entry name" value="TM_effector"/>
</dbReference>
<reference evidence="9 10" key="1">
    <citation type="submission" date="2019-07" db="EMBL/GenBank/DDBJ databases">
        <title>Reinekea sp. strain SSH23 genome sequencing and assembly.</title>
        <authorList>
            <person name="Kim I."/>
        </authorList>
    </citation>
    <scope>NUCLEOTIDE SEQUENCE [LARGE SCALE GENOMIC DNA]</scope>
    <source>
        <strain evidence="9 10">SSH23</strain>
    </source>
</reference>
<keyword evidence="6 7" id="KW-0472">Membrane</keyword>
<organism evidence="9 10">
    <name type="scientific">Reinekea thalattae</name>
    <dbReference type="NCBI Taxonomy" id="2593301"/>
    <lineage>
        <taxon>Bacteria</taxon>
        <taxon>Pseudomonadati</taxon>
        <taxon>Pseudomonadota</taxon>
        <taxon>Gammaproteobacteria</taxon>
        <taxon>Oceanospirillales</taxon>
        <taxon>Saccharospirillaceae</taxon>
        <taxon>Reinekea</taxon>
    </lineage>
</organism>
<evidence type="ECO:0000256" key="4">
    <source>
        <dbReference type="ARBA" id="ARBA00022692"/>
    </source>
</evidence>
<dbReference type="Pfam" id="PF05977">
    <property type="entry name" value="MFS_3"/>
    <property type="match status" value="1"/>
</dbReference>
<feature type="transmembrane region" description="Helical" evidence="7">
    <location>
        <begin position="181"/>
        <end position="203"/>
    </location>
</feature>
<evidence type="ECO:0000256" key="5">
    <source>
        <dbReference type="ARBA" id="ARBA00022989"/>
    </source>
</evidence>
<dbReference type="CDD" id="cd06173">
    <property type="entry name" value="MFS_MefA_like"/>
    <property type="match status" value="1"/>
</dbReference>
<feature type="transmembrane region" description="Helical" evidence="7">
    <location>
        <begin position="297"/>
        <end position="315"/>
    </location>
</feature>
<feature type="transmembrane region" description="Helical" evidence="7">
    <location>
        <begin position="115"/>
        <end position="139"/>
    </location>
</feature>